<feature type="non-terminal residue" evidence="1">
    <location>
        <position position="1"/>
    </location>
</feature>
<evidence type="ECO:0000313" key="2">
    <source>
        <dbReference type="Proteomes" id="UP000288216"/>
    </source>
</evidence>
<dbReference type="STRING" id="75743.A0A401QCI0"/>
<dbReference type="GO" id="GO:0005391">
    <property type="term" value="F:P-type sodium:potassium-exchanging transporter activity"/>
    <property type="evidence" value="ECO:0007669"/>
    <property type="project" value="TreeGrafter"/>
</dbReference>
<name>A0A401QCI0_SCYTO</name>
<reference evidence="1 2" key="1">
    <citation type="journal article" date="2018" name="Nat. Ecol. Evol.">
        <title>Shark genomes provide insights into elasmobranch evolution and the origin of vertebrates.</title>
        <authorList>
            <person name="Hara Y"/>
            <person name="Yamaguchi K"/>
            <person name="Onimaru K"/>
            <person name="Kadota M"/>
            <person name="Koyanagi M"/>
            <person name="Keeley SD"/>
            <person name="Tatsumi K"/>
            <person name="Tanaka K"/>
            <person name="Motone F"/>
            <person name="Kageyama Y"/>
            <person name="Nozu R"/>
            <person name="Adachi N"/>
            <person name="Nishimura O"/>
            <person name="Nakagawa R"/>
            <person name="Tanegashima C"/>
            <person name="Kiyatake I"/>
            <person name="Matsumoto R"/>
            <person name="Murakumo K"/>
            <person name="Nishida K"/>
            <person name="Terakita A"/>
            <person name="Kuratani S"/>
            <person name="Sato K"/>
            <person name="Hyodo S Kuraku.S."/>
        </authorList>
    </citation>
    <scope>NUCLEOTIDE SEQUENCE [LARGE SCALE GENOMIC DNA]</scope>
</reference>
<dbReference type="SUPFAM" id="SSF81660">
    <property type="entry name" value="Metal cation-transporting ATPase, ATP-binding domain N"/>
    <property type="match status" value="1"/>
</dbReference>
<dbReference type="InterPro" id="IPR050510">
    <property type="entry name" value="Cation_transp_ATPase_P-type"/>
</dbReference>
<dbReference type="OMA" id="SIPYHVT"/>
<gene>
    <name evidence="1" type="ORF">scyTo_0023520</name>
</gene>
<feature type="non-terminal residue" evidence="1">
    <location>
        <position position="109"/>
    </location>
</feature>
<dbReference type="GO" id="GO:0000166">
    <property type="term" value="F:nucleotide binding"/>
    <property type="evidence" value="ECO:0007669"/>
    <property type="project" value="InterPro"/>
</dbReference>
<accession>A0A401QCI0</accession>
<keyword evidence="2" id="KW-1185">Reference proteome</keyword>
<evidence type="ECO:0000313" key="1">
    <source>
        <dbReference type="EMBL" id="GCB83017.1"/>
    </source>
</evidence>
<dbReference type="PANTHER" id="PTHR43294:SF3">
    <property type="entry name" value="SODIUM_POTASSIUM-TRANSPORTING ATPASE SUBUNIT ALPHA-4"/>
    <property type="match status" value="1"/>
</dbReference>
<dbReference type="GO" id="GO:0042995">
    <property type="term" value="C:cell projection"/>
    <property type="evidence" value="ECO:0007669"/>
    <property type="project" value="TreeGrafter"/>
</dbReference>
<dbReference type="Pfam" id="PF13246">
    <property type="entry name" value="Cation_ATPase"/>
    <property type="match status" value="1"/>
</dbReference>
<dbReference type="GO" id="GO:1902600">
    <property type="term" value="P:proton transmembrane transport"/>
    <property type="evidence" value="ECO:0007669"/>
    <property type="project" value="TreeGrafter"/>
</dbReference>
<dbReference type="OrthoDB" id="5533136at2759"/>
<proteinExistence type="predicted"/>
<protein>
    <submittedName>
        <fullName evidence="1">Uncharacterized protein</fullName>
    </submittedName>
</protein>
<dbReference type="EMBL" id="BFAA01030220">
    <property type="protein sequence ID" value="GCB83017.1"/>
    <property type="molecule type" value="Genomic_DNA"/>
</dbReference>
<dbReference type="GO" id="GO:0030007">
    <property type="term" value="P:intracellular potassium ion homeostasis"/>
    <property type="evidence" value="ECO:0007669"/>
    <property type="project" value="TreeGrafter"/>
</dbReference>
<dbReference type="InterPro" id="IPR023299">
    <property type="entry name" value="ATPase_P-typ_cyto_dom_N"/>
</dbReference>
<dbReference type="GO" id="GO:0036376">
    <property type="term" value="P:sodium ion export across plasma membrane"/>
    <property type="evidence" value="ECO:0007669"/>
    <property type="project" value="TreeGrafter"/>
</dbReference>
<comment type="caution">
    <text evidence="1">The sequence shown here is derived from an EMBL/GenBank/DDBJ whole genome shotgun (WGS) entry which is preliminary data.</text>
</comment>
<organism evidence="1 2">
    <name type="scientific">Scyliorhinus torazame</name>
    <name type="common">Cloudy catshark</name>
    <name type="synonym">Catulus torazame</name>
    <dbReference type="NCBI Taxonomy" id="75743"/>
    <lineage>
        <taxon>Eukaryota</taxon>
        <taxon>Metazoa</taxon>
        <taxon>Chordata</taxon>
        <taxon>Craniata</taxon>
        <taxon>Vertebrata</taxon>
        <taxon>Chondrichthyes</taxon>
        <taxon>Elasmobranchii</taxon>
        <taxon>Galeomorphii</taxon>
        <taxon>Galeoidea</taxon>
        <taxon>Carcharhiniformes</taxon>
        <taxon>Scyliorhinidae</taxon>
        <taxon>Scyliorhinus</taxon>
    </lineage>
</organism>
<dbReference type="Gene3D" id="3.40.1110.10">
    <property type="entry name" value="Calcium-transporting ATPase, cytoplasmic domain N"/>
    <property type="match status" value="1"/>
</dbReference>
<dbReference type="GO" id="GO:0006883">
    <property type="term" value="P:intracellular sodium ion homeostasis"/>
    <property type="evidence" value="ECO:0007669"/>
    <property type="project" value="TreeGrafter"/>
</dbReference>
<dbReference type="AlphaFoldDB" id="A0A401QCI0"/>
<dbReference type="Proteomes" id="UP000288216">
    <property type="component" value="Unassembled WGS sequence"/>
</dbReference>
<dbReference type="GO" id="GO:1990573">
    <property type="term" value="P:potassium ion import across plasma membrane"/>
    <property type="evidence" value="ECO:0007669"/>
    <property type="project" value="TreeGrafter"/>
</dbReference>
<sequence length="109" mass="11977">RETAGDASESALLKCIELSCGSVREIREKSPKVTEIPFNSTNKYQLSIHLAGSGEERSHLLVMKGAPERILDRCSSILLQGKETPLDSEMKEAFQNAYLELGGLGERVL</sequence>
<dbReference type="GO" id="GO:0005890">
    <property type="term" value="C:sodium:potassium-exchanging ATPase complex"/>
    <property type="evidence" value="ECO:0007669"/>
    <property type="project" value="TreeGrafter"/>
</dbReference>
<dbReference type="PANTHER" id="PTHR43294">
    <property type="entry name" value="SODIUM/POTASSIUM-TRANSPORTING ATPASE SUBUNIT ALPHA"/>
    <property type="match status" value="1"/>
</dbReference>